<dbReference type="SUPFAM" id="SSF90229">
    <property type="entry name" value="CCCH zinc finger"/>
    <property type="match status" value="1"/>
</dbReference>
<dbReference type="InterPro" id="IPR036855">
    <property type="entry name" value="Znf_CCCH_sf"/>
</dbReference>
<evidence type="ECO:0000256" key="1">
    <source>
        <dbReference type="ARBA" id="ARBA00022723"/>
    </source>
</evidence>
<dbReference type="Pfam" id="PF00642">
    <property type="entry name" value="zf-CCCH"/>
    <property type="match status" value="1"/>
</dbReference>
<evidence type="ECO:0000256" key="3">
    <source>
        <dbReference type="ARBA" id="ARBA00022833"/>
    </source>
</evidence>
<keyword evidence="2 4" id="KW-0863">Zinc-finger</keyword>
<keyword evidence="7" id="KW-1185">Reference proteome</keyword>
<evidence type="ECO:0000256" key="4">
    <source>
        <dbReference type="PROSITE-ProRule" id="PRU00723"/>
    </source>
</evidence>
<comment type="caution">
    <text evidence="6">The sequence shown here is derived from an EMBL/GenBank/DDBJ whole genome shotgun (WGS) entry which is preliminary data.</text>
</comment>
<dbReference type="Gene3D" id="6.20.400.10">
    <property type="match status" value="1"/>
</dbReference>
<dbReference type="Proteomes" id="UP001448207">
    <property type="component" value="Unassembled WGS sequence"/>
</dbReference>
<feature type="domain" description="C3H1-type" evidence="5">
    <location>
        <begin position="91"/>
        <end position="118"/>
    </location>
</feature>
<organism evidence="6 7">
    <name type="scientific">Phycomyces blakesleeanus</name>
    <dbReference type="NCBI Taxonomy" id="4837"/>
    <lineage>
        <taxon>Eukaryota</taxon>
        <taxon>Fungi</taxon>
        <taxon>Fungi incertae sedis</taxon>
        <taxon>Mucoromycota</taxon>
        <taxon>Mucoromycotina</taxon>
        <taxon>Mucoromycetes</taxon>
        <taxon>Mucorales</taxon>
        <taxon>Phycomycetaceae</taxon>
        <taxon>Phycomyces</taxon>
    </lineage>
</organism>
<keyword evidence="3 4" id="KW-0862">Zinc</keyword>
<dbReference type="InterPro" id="IPR000571">
    <property type="entry name" value="Znf_CCCH"/>
</dbReference>
<dbReference type="Pfam" id="PF16543">
    <property type="entry name" value="DFRP_C"/>
    <property type="match status" value="1"/>
</dbReference>
<evidence type="ECO:0000313" key="6">
    <source>
        <dbReference type="EMBL" id="KAL0097949.1"/>
    </source>
</evidence>
<dbReference type="PANTHER" id="PTHR12681:SF0">
    <property type="entry name" value="ZINC FINGER CCCH DOMAIN-CONTAINING PROTEIN 15"/>
    <property type="match status" value="1"/>
</dbReference>
<accession>A0ABR3BGH3</accession>
<dbReference type="SMART" id="SM00356">
    <property type="entry name" value="ZnF_C3H1"/>
    <property type="match status" value="2"/>
</dbReference>
<evidence type="ECO:0000259" key="5">
    <source>
        <dbReference type="PROSITE" id="PS50103"/>
    </source>
</evidence>
<dbReference type="PROSITE" id="PS50103">
    <property type="entry name" value="ZF_C3H1"/>
    <property type="match status" value="2"/>
</dbReference>
<dbReference type="EMBL" id="JBCLYO010000001">
    <property type="protein sequence ID" value="KAL0097949.1"/>
    <property type="molecule type" value="Genomic_DNA"/>
</dbReference>
<feature type="domain" description="C3H1-type" evidence="5">
    <location>
        <begin position="160"/>
        <end position="198"/>
    </location>
</feature>
<keyword evidence="1 4" id="KW-0479">Metal-binding</keyword>
<proteinExistence type="predicted"/>
<evidence type="ECO:0000313" key="7">
    <source>
        <dbReference type="Proteomes" id="UP001448207"/>
    </source>
</evidence>
<feature type="zinc finger region" description="C3H1-type" evidence="4">
    <location>
        <begin position="91"/>
        <end position="118"/>
    </location>
</feature>
<dbReference type="Gene3D" id="4.10.1000.10">
    <property type="entry name" value="Zinc finger, CCCH-type"/>
    <property type="match status" value="1"/>
</dbReference>
<protein>
    <recommendedName>
        <fullName evidence="5">C3H1-type domain-containing protein</fullName>
    </recommendedName>
</protein>
<dbReference type="PANTHER" id="PTHR12681">
    <property type="entry name" value="ZINC FINGER-CONTAINING PROTEIN P48ZNF"/>
    <property type="match status" value="1"/>
</dbReference>
<evidence type="ECO:0000256" key="2">
    <source>
        <dbReference type="ARBA" id="ARBA00022771"/>
    </source>
</evidence>
<reference evidence="6 7" key="1">
    <citation type="submission" date="2024-04" db="EMBL/GenBank/DDBJ databases">
        <title>Symmetric and asymmetric DNA N6-adenine methylation regulates different biological responses in Mucorales.</title>
        <authorList>
            <consortium name="Lawrence Berkeley National Laboratory"/>
            <person name="Lax C."/>
            <person name="Mondo S.J."/>
            <person name="Osorio-Concepcion M."/>
            <person name="Muszewska A."/>
            <person name="Corrochano-Luque M."/>
            <person name="Gutierrez G."/>
            <person name="Riley R."/>
            <person name="Lipzen A."/>
            <person name="Guo J."/>
            <person name="Hundley H."/>
            <person name="Amirebrahimi M."/>
            <person name="Ng V."/>
            <person name="Lorenzo-Gutierrez D."/>
            <person name="Binder U."/>
            <person name="Yang J."/>
            <person name="Song Y."/>
            <person name="Canovas D."/>
            <person name="Navarro E."/>
            <person name="Freitag M."/>
            <person name="Gabaldon T."/>
            <person name="Grigoriev I.V."/>
            <person name="Corrochano L.M."/>
            <person name="Nicolas F.E."/>
            <person name="Garre V."/>
        </authorList>
    </citation>
    <scope>NUCLEOTIDE SEQUENCE [LARGE SCALE GENOMIC DNA]</scope>
    <source>
        <strain evidence="6 7">L51</strain>
    </source>
</reference>
<name>A0ABR3BGH3_PHYBL</name>
<gene>
    <name evidence="6" type="ORF">J3Q64DRAFT_1082008</name>
</gene>
<dbReference type="InterPro" id="IPR032378">
    <property type="entry name" value="ZC3H15/TMA46_C"/>
</dbReference>
<sequence length="355" mass="40778">MPPKNKQTKNEKKKTVKVADDKTFGMKNKNKSVKVQKYIQQVQGQAMANVTNASNKEKIAEKKALEQKRKEELAELFKPVQTPQKVPFGTDPKSVICQYFKAGHCEKGSKCKFSHDLNSERKVQKKDFYTDSRATDEDTMESWDQKKLEEVIKSKSAKQPPTDIVCKHFLEAIENSKYGWFWECPNGGVECKYRHALPPGFVLKSKKDKKDDKKEISLEEFLDTERHKLGPNQTPVTLESFMQWKKNRQVAKDAEEAAIRKQKETRFKAGRSQGMSGRDLFDFNPAMAADADEDLDAFDLTEFDRVEAEKERDRQEQAKFLGTTVDALSLEDKSKEVAIDEDLFAKENLDDLDDD</sequence>
<feature type="zinc finger region" description="C3H1-type" evidence="4">
    <location>
        <begin position="160"/>
        <end position="198"/>
    </location>
</feature>